<proteinExistence type="predicted"/>
<feature type="domain" description="Aminotransferase class I/classII large" evidence="5">
    <location>
        <begin position="37"/>
        <end position="393"/>
    </location>
</feature>
<dbReference type="InterPro" id="IPR015422">
    <property type="entry name" value="PyrdxlP-dep_Trfase_small"/>
</dbReference>
<dbReference type="InterPro" id="IPR015421">
    <property type="entry name" value="PyrdxlP-dep_Trfase_major"/>
</dbReference>
<keyword evidence="4" id="KW-0663">Pyridoxal phosphate</keyword>
<name>A0ABN2WSQ4_9MICO</name>
<dbReference type="CDD" id="cd00609">
    <property type="entry name" value="AAT_like"/>
    <property type="match status" value="1"/>
</dbReference>
<comment type="caution">
    <text evidence="6">The sequence shown here is derived from an EMBL/GenBank/DDBJ whole genome shotgun (WGS) entry which is preliminary data.</text>
</comment>
<gene>
    <name evidence="6" type="ORF">GCM10009823_18800</name>
</gene>
<dbReference type="EMBL" id="BAAAPZ010000007">
    <property type="protein sequence ID" value="GAA2097863.1"/>
    <property type="molecule type" value="Genomic_DNA"/>
</dbReference>
<dbReference type="InterPro" id="IPR050859">
    <property type="entry name" value="Class-I_PLP-dep_aminotransf"/>
</dbReference>
<dbReference type="PANTHER" id="PTHR42790:SF19">
    <property type="entry name" value="KYNURENINE_ALPHA-AMINOADIPATE AMINOTRANSFERASE, MITOCHONDRIAL"/>
    <property type="match status" value="1"/>
</dbReference>
<dbReference type="InterPro" id="IPR004839">
    <property type="entry name" value="Aminotransferase_I/II_large"/>
</dbReference>
<dbReference type="Pfam" id="PF00155">
    <property type="entry name" value="Aminotran_1_2"/>
    <property type="match status" value="1"/>
</dbReference>
<evidence type="ECO:0000313" key="7">
    <source>
        <dbReference type="Proteomes" id="UP001500984"/>
    </source>
</evidence>
<evidence type="ECO:0000256" key="1">
    <source>
        <dbReference type="ARBA" id="ARBA00001933"/>
    </source>
</evidence>
<reference evidence="7" key="1">
    <citation type="journal article" date="2019" name="Int. J. Syst. Evol. Microbiol.">
        <title>The Global Catalogue of Microorganisms (GCM) 10K type strain sequencing project: providing services to taxonomists for standard genome sequencing and annotation.</title>
        <authorList>
            <consortium name="The Broad Institute Genomics Platform"/>
            <consortium name="The Broad Institute Genome Sequencing Center for Infectious Disease"/>
            <person name="Wu L."/>
            <person name="Ma J."/>
        </authorList>
    </citation>
    <scope>NUCLEOTIDE SEQUENCE [LARGE SCALE GENOMIC DNA]</scope>
    <source>
        <strain evidence="7">JCM 15900</strain>
    </source>
</reference>
<dbReference type="PANTHER" id="PTHR42790">
    <property type="entry name" value="AMINOTRANSFERASE"/>
    <property type="match status" value="1"/>
</dbReference>
<evidence type="ECO:0000256" key="2">
    <source>
        <dbReference type="ARBA" id="ARBA00022576"/>
    </source>
</evidence>
<dbReference type="Gene3D" id="3.40.640.10">
    <property type="entry name" value="Type I PLP-dependent aspartate aminotransferase-like (Major domain)"/>
    <property type="match status" value="1"/>
</dbReference>
<keyword evidence="7" id="KW-1185">Reference proteome</keyword>
<accession>A0ABN2WSQ4</accession>
<dbReference type="Gene3D" id="3.90.1150.10">
    <property type="entry name" value="Aspartate Aminotransferase, domain 1"/>
    <property type="match status" value="1"/>
</dbReference>
<comment type="cofactor">
    <cofactor evidence="1">
        <name>pyridoxal 5'-phosphate</name>
        <dbReference type="ChEBI" id="CHEBI:597326"/>
    </cofactor>
</comment>
<keyword evidence="3" id="KW-0808">Transferase</keyword>
<dbReference type="GO" id="GO:0008483">
    <property type="term" value="F:transaminase activity"/>
    <property type="evidence" value="ECO:0007669"/>
    <property type="project" value="UniProtKB-KW"/>
</dbReference>
<protein>
    <submittedName>
        <fullName evidence="6">PLP-dependent aminotransferase family protein</fullName>
    </submittedName>
</protein>
<evidence type="ECO:0000313" key="6">
    <source>
        <dbReference type="EMBL" id="GAA2097863.1"/>
    </source>
</evidence>
<dbReference type="InterPro" id="IPR015424">
    <property type="entry name" value="PyrdxlP-dep_Trfase"/>
</dbReference>
<keyword evidence="2 6" id="KW-0032">Aminotransferase</keyword>
<evidence type="ECO:0000256" key="4">
    <source>
        <dbReference type="ARBA" id="ARBA00022898"/>
    </source>
</evidence>
<evidence type="ECO:0000259" key="5">
    <source>
        <dbReference type="Pfam" id="PF00155"/>
    </source>
</evidence>
<sequence>MVNGVLRSGVPPVNARVASLGGSPIRELLRISTSPGMISFASGSPANELFDVAGVARSYAEVLAAEGPRALQYSSTEGEPELRARIGAFLTAKGIWSTAEDIIITSGSQQGLGLIGQVVLEEGAVVLTENPTFVSALQAFALGGAQFRAVETDEHGMVPEALEAAIVRHSPRAVYTIPTFQNPTGVTTPRERRNELADVLARHDVWLIEDDPYSEIRFRTEPHSPIASDPRLAGKSLYLGTLSKILAPGLRIGWIRGPQEILDVLTTTKQGMSLQTSTIDQLAALHWWEHNDLEEKLDPVRAEYMRRRDTMVDGLAHALPEGSTFNRPDGGMFVWASLPEPYDANHALSVAIADGVVYIPGSHFYVADPVPGTLRLSFVSTSVERIEEGIERLHAVFTYDYQI</sequence>
<organism evidence="6 7">
    <name type="scientific">Brevibacterium salitolerans</name>
    <dbReference type="NCBI Taxonomy" id="1403566"/>
    <lineage>
        <taxon>Bacteria</taxon>
        <taxon>Bacillati</taxon>
        <taxon>Actinomycetota</taxon>
        <taxon>Actinomycetes</taxon>
        <taxon>Micrococcales</taxon>
        <taxon>Brevibacteriaceae</taxon>
        <taxon>Brevibacterium</taxon>
    </lineage>
</organism>
<dbReference type="SUPFAM" id="SSF53383">
    <property type="entry name" value="PLP-dependent transferases"/>
    <property type="match status" value="1"/>
</dbReference>
<dbReference type="Proteomes" id="UP001500984">
    <property type="component" value="Unassembled WGS sequence"/>
</dbReference>
<evidence type="ECO:0000256" key="3">
    <source>
        <dbReference type="ARBA" id="ARBA00022679"/>
    </source>
</evidence>
<dbReference type="RefSeq" id="WP_344336982.1">
    <property type="nucleotide sequence ID" value="NZ_BAAAPZ010000007.1"/>
</dbReference>